<gene>
    <name evidence="2" type="ORF">Q4I30_000777</name>
</gene>
<organism evidence="2 3">
    <name type="scientific">Leishmania utingensis</name>
    <dbReference type="NCBI Taxonomy" id="653362"/>
    <lineage>
        <taxon>Eukaryota</taxon>
        <taxon>Discoba</taxon>
        <taxon>Euglenozoa</taxon>
        <taxon>Kinetoplastea</taxon>
        <taxon>Metakinetoplastina</taxon>
        <taxon>Trypanosomatida</taxon>
        <taxon>Trypanosomatidae</taxon>
        <taxon>Leishmaniinae</taxon>
        <taxon>Leishmania</taxon>
    </lineage>
</organism>
<comment type="caution">
    <text evidence="2">The sequence shown here is derived from an EMBL/GenBank/DDBJ whole genome shotgun (WGS) entry which is preliminary data.</text>
</comment>
<sequence length="178" mass="18970">MHVSSRYGASARRLRRLCDVVLQRTTAAVGLTTTPHPSSPAIISAASFSRASPGELFDHREAHEIISKAPPDARIHTLSSALLCSLALTAVYVRLPPPSPLSEEDGHPPLRRVVPRLSYSLPPFPPPLHVRRGQADDRLPTGGTAGRAAGCRRTGLGWRCVGKARAGRAPLGSPDSRA</sequence>
<proteinExistence type="predicted"/>
<name>A0AAW3AZE4_9TRYP</name>
<evidence type="ECO:0000313" key="3">
    <source>
        <dbReference type="Proteomes" id="UP001482455"/>
    </source>
</evidence>
<protein>
    <submittedName>
        <fullName evidence="2">Uncharacterized protein</fullName>
    </submittedName>
</protein>
<reference evidence="2 3" key="1">
    <citation type="submission" date="2024-02" db="EMBL/GenBank/DDBJ databases">
        <title>FIRST GENOME SEQUENCES OF Leishmania (Viannia) shawi, Leishmania (Viannia) lindenbergi AND Leishmania (Viannia) utingensis.</title>
        <authorList>
            <person name="Resadore F."/>
            <person name="Custodio M.G.F."/>
            <person name="Boite M.C."/>
            <person name="Cupolillo E."/>
            <person name="Ferreira G.E.M."/>
        </authorList>
    </citation>
    <scope>NUCLEOTIDE SEQUENCE [LARGE SCALE GENOMIC DNA]</scope>
    <source>
        <strain evidence="2 3">ITUB/BR/1977/M4964</strain>
    </source>
</reference>
<feature type="non-terminal residue" evidence="2">
    <location>
        <position position="178"/>
    </location>
</feature>
<evidence type="ECO:0000313" key="2">
    <source>
        <dbReference type="EMBL" id="KAL0515468.1"/>
    </source>
</evidence>
<keyword evidence="3" id="KW-1185">Reference proteome</keyword>
<dbReference type="Proteomes" id="UP001482455">
    <property type="component" value="Unassembled WGS sequence"/>
</dbReference>
<dbReference type="AlphaFoldDB" id="A0AAW3AZE4"/>
<evidence type="ECO:0000256" key="1">
    <source>
        <dbReference type="SAM" id="MobiDB-lite"/>
    </source>
</evidence>
<feature type="region of interest" description="Disordered" evidence="1">
    <location>
        <begin position="124"/>
        <end position="150"/>
    </location>
</feature>
<dbReference type="EMBL" id="JBAMZL010000003">
    <property type="protein sequence ID" value="KAL0515468.1"/>
    <property type="molecule type" value="Genomic_DNA"/>
</dbReference>
<accession>A0AAW3AZE4</accession>